<dbReference type="Gene3D" id="1.10.10.60">
    <property type="entry name" value="Homeodomain-like"/>
    <property type="match status" value="1"/>
</dbReference>
<dbReference type="Pfam" id="PF19575">
    <property type="entry name" value="HTH_58"/>
    <property type="match status" value="1"/>
</dbReference>
<name>A0A1H9EVM6_9PSEU</name>
<dbReference type="InterPro" id="IPR045745">
    <property type="entry name" value="HTH_58_Actinobacteria-type"/>
</dbReference>
<dbReference type="EMBL" id="FOFT01000002">
    <property type="protein sequence ID" value="SEQ29760.1"/>
    <property type="molecule type" value="Genomic_DNA"/>
</dbReference>
<evidence type="ECO:0000313" key="2">
    <source>
        <dbReference type="EMBL" id="SEQ29760.1"/>
    </source>
</evidence>
<feature type="domain" description="Helix-turn-helix" evidence="1">
    <location>
        <begin position="6"/>
        <end position="63"/>
    </location>
</feature>
<dbReference type="RefSeq" id="WP_090064475.1">
    <property type="nucleotide sequence ID" value="NZ_FOFT01000002.1"/>
</dbReference>
<dbReference type="Proteomes" id="UP000199028">
    <property type="component" value="Unassembled WGS sequence"/>
</dbReference>
<reference evidence="3" key="1">
    <citation type="submission" date="2016-10" db="EMBL/GenBank/DDBJ databases">
        <authorList>
            <person name="Varghese N."/>
            <person name="Submissions S."/>
        </authorList>
    </citation>
    <scope>NUCLEOTIDE SEQUENCE [LARGE SCALE GENOMIC DNA]</scope>
    <source>
        <strain evidence="3">CGMCC 4.578</strain>
    </source>
</reference>
<evidence type="ECO:0000313" key="3">
    <source>
        <dbReference type="Proteomes" id="UP000199028"/>
    </source>
</evidence>
<evidence type="ECO:0000259" key="1">
    <source>
        <dbReference type="Pfam" id="PF19575"/>
    </source>
</evidence>
<dbReference type="AlphaFoldDB" id="A0A1H9EVM6"/>
<accession>A0A1H9EVM6</accession>
<dbReference type="OrthoDB" id="3541261at2"/>
<sequence length="78" mass="8572">MADKIAKGKQILGVARTELGKDLQAKYEKGASVRALAEGLGRSYGFVHRILEETGVVMRSRGEMSGTRNVERRRPGAR</sequence>
<protein>
    <recommendedName>
        <fullName evidence="1">Helix-turn-helix domain-containing protein</fullName>
    </recommendedName>
</protein>
<organism evidence="2 3">
    <name type="scientific">Lentzea flaviverrucosa</name>
    <dbReference type="NCBI Taxonomy" id="200379"/>
    <lineage>
        <taxon>Bacteria</taxon>
        <taxon>Bacillati</taxon>
        <taxon>Actinomycetota</taxon>
        <taxon>Actinomycetes</taxon>
        <taxon>Pseudonocardiales</taxon>
        <taxon>Pseudonocardiaceae</taxon>
        <taxon>Lentzea</taxon>
    </lineage>
</organism>
<keyword evidence="3" id="KW-1185">Reference proteome</keyword>
<gene>
    <name evidence="2" type="ORF">SAMN05216195_10284</name>
</gene>
<proteinExistence type="predicted"/>